<organism evidence="2 3">
    <name type="scientific">Tychonema bourrellyi FEM_GT703</name>
    <dbReference type="NCBI Taxonomy" id="2040638"/>
    <lineage>
        <taxon>Bacteria</taxon>
        <taxon>Bacillati</taxon>
        <taxon>Cyanobacteriota</taxon>
        <taxon>Cyanophyceae</taxon>
        <taxon>Oscillatoriophycideae</taxon>
        <taxon>Oscillatoriales</taxon>
        <taxon>Microcoleaceae</taxon>
        <taxon>Tychonema</taxon>
    </lineage>
</organism>
<dbReference type="EMBL" id="NXIB02000176">
    <property type="protein sequence ID" value="PHX53570.1"/>
    <property type="molecule type" value="Genomic_DNA"/>
</dbReference>
<keyword evidence="1" id="KW-0472">Membrane</keyword>
<evidence type="ECO:0000256" key="1">
    <source>
        <dbReference type="SAM" id="Phobius"/>
    </source>
</evidence>
<keyword evidence="1" id="KW-1133">Transmembrane helix</keyword>
<accession>A0A2G4EVT9</accession>
<keyword evidence="2" id="KW-0808">Transferase</keyword>
<feature type="transmembrane region" description="Helical" evidence="1">
    <location>
        <begin position="463"/>
        <end position="481"/>
    </location>
</feature>
<reference evidence="2" key="1">
    <citation type="submission" date="2017-10" db="EMBL/GenBank/DDBJ databases">
        <title>Draft genome sequence of the planktic cyanobacteria Tychonema bourrellyi isolated from alpine lentic freshwater.</title>
        <authorList>
            <person name="Tett A."/>
            <person name="Armanini F."/>
            <person name="Asnicar F."/>
            <person name="Boscaini A."/>
            <person name="Pasolli E."/>
            <person name="Zolfo M."/>
            <person name="Donati C."/>
            <person name="Salmaso N."/>
            <person name="Segata N."/>
        </authorList>
    </citation>
    <scope>NUCLEOTIDE SEQUENCE</scope>
    <source>
        <strain evidence="2">FEM_GT703</strain>
    </source>
</reference>
<proteinExistence type="predicted"/>
<feature type="transmembrane region" description="Helical" evidence="1">
    <location>
        <begin position="488"/>
        <end position="505"/>
    </location>
</feature>
<dbReference type="AlphaFoldDB" id="A0A2G4EVT9"/>
<feature type="transmembrane region" description="Helical" evidence="1">
    <location>
        <begin position="271"/>
        <end position="289"/>
    </location>
</feature>
<protein>
    <submittedName>
        <fullName evidence="2">4-amino-4-deoxy-L-arabinose transferase</fullName>
    </submittedName>
</protein>
<feature type="transmembrane region" description="Helical" evidence="1">
    <location>
        <begin position="438"/>
        <end position="457"/>
    </location>
</feature>
<dbReference type="Proteomes" id="UP000226442">
    <property type="component" value="Unassembled WGS sequence"/>
</dbReference>
<name>A0A2G4EVT9_9CYAN</name>
<dbReference type="GO" id="GO:0016740">
    <property type="term" value="F:transferase activity"/>
    <property type="evidence" value="ECO:0007669"/>
    <property type="project" value="UniProtKB-KW"/>
</dbReference>
<feature type="transmembrane region" description="Helical" evidence="1">
    <location>
        <begin position="6"/>
        <end position="24"/>
    </location>
</feature>
<feature type="transmembrane region" description="Helical" evidence="1">
    <location>
        <begin position="230"/>
        <end position="251"/>
    </location>
</feature>
<feature type="transmembrane region" description="Helical" evidence="1">
    <location>
        <begin position="296"/>
        <end position="315"/>
    </location>
</feature>
<comment type="caution">
    <text evidence="2">The sequence shown here is derived from an EMBL/GenBank/DDBJ whole genome shotgun (WGS) entry which is preliminary data.</text>
</comment>
<feature type="transmembrane region" description="Helical" evidence="1">
    <location>
        <begin position="57"/>
        <end position="77"/>
    </location>
</feature>
<evidence type="ECO:0000313" key="3">
    <source>
        <dbReference type="Proteomes" id="UP000226442"/>
    </source>
</evidence>
<sequence>MTTYIFGFLPLVYLLILFLIFQKIDDCWRSAILSATIVWGVTIALSTEFFSLFKLVAFNWVFVLWLSADVLMLIIYLKAHNFKPNYSRNERNKFPGFLVVLLAGISLIFAAIGLIAIVSPPNNWDSMTYHMSRVVHWMQNHSVEHYPTSYVPQLYHPTWAEFAIMHFQIISGGDRFANLIQWLSMVGSAIAVSLIAQQLGANQRGQVFAAVFAATLPMGILQSSSTQNDYAVCFWVVCFVSCGLAGMSAGITGINTLKIGASLGLALLTKTTAYIFCLPFIVWFIVVGIKRYHEKMLPPILIIASVTMILNIGHFGRNYDLFGYAIGAPQDFTKEYKIEIFTIPTFLSNIIRNLAMHTGTSISQINGLIVAVVKLLHKILGVLPNDPRITWPPGQVYALTTPSFNENNATNPIHFGLIFATIILILNQPKLRKIKIVIVYLTATISTFLLLCLLIKIQPWHSRHHLTIFVLFAPIFGLTFSQLFNYKIANYIVSILIFMSLPWIAHNKFRPILAESNIFNTSRNELYFISRPNIEFAYNQAVDFVKSQNCTNIGLSFWTKNAWEYPLWVLFQEPGKPAPRIEHISTIDPVVGQKLNSEPYNSFVPCAIIYQSTKNDDKQGKEMVVKNETYVQKFSLEPLRVFMQK</sequence>
<feature type="transmembrane region" description="Helical" evidence="1">
    <location>
        <begin position="31"/>
        <end position="51"/>
    </location>
</feature>
<evidence type="ECO:0000313" key="2">
    <source>
        <dbReference type="EMBL" id="PHX53570.1"/>
    </source>
</evidence>
<feature type="transmembrane region" description="Helical" evidence="1">
    <location>
        <begin position="97"/>
        <end position="118"/>
    </location>
</feature>
<keyword evidence="1" id="KW-0812">Transmembrane</keyword>
<gene>
    <name evidence="2" type="ORF">CP500_020730</name>
</gene>
<feature type="transmembrane region" description="Helical" evidence="1">
    <location>
        <begin position="179"/>
        <end position="196"/>
    </location>
</feature>
<keyword evidence="3" id="KW-1185">Reference proteome</keyword>
<feature type="transmembrane region" description="Helical" evidence="1">
    <location>
        <begin position="409"/>
        <end position="426"/>
    </location>
</feature>